<dbReference type="GO" id="GO:0016020">
    <property type="term" value="C:membrane"/>
    <property type="evidence" value="ECO:0007669"/>
    <property type="project" value="TreeGrafter"/>
</dbReference>
<organism evidence="3 4">
    <name type="scientific">Chitinophaga solisilvae</name>
    <dbReference type="NCBI Taxonomy" id="1233460"/>
    <lineage>
        <taxon>Bacteria</taxon>
        <taxon>Pseudomonadati</taxon>
        <taxon>Bacteroidota</taxon>
        <taxon>Chitinophagia</taxon>
        <taxon>Chitinophagales</taxon>
        <taxon>Chitinophagaceae</taxon>
        <taxon>Chitinophaga</taxon>
    </lineage>
</organism>
<feature type="transmembrane region" description="Helical" evidence="1">
    <location>
        <begin position="50"/>
        <end position="70"/>
    </location>
</feature>
<keyword evidence="1" id="KW-1133">Transmembrane helix</keyword>
<comment type="caution">
    <text evidence="3">The sequence shown here is derived from an EMBL/GenBank/DDBJ whole genome shotgun (WGS) entry which is preliminary data.</text>
</comment>
<proteinExistence type="predicted"/>
<evidence type="ECO:0000313" key="4">
    <source>
        <dbReference type="Proteomes" id="UP000281028"/>
    </source>
</evidence>
<feature type="transmembrane region" description="Helical" evidence="1">
    <location>
        <begin position="91"/>
        <end position="110"/>
    </location>
</feature>
<feature type="domain" description="Acyltransferase 3" evidence="2">
    <location>
        <begin position="1"/>
        <end position="360"/>
    </location>
</feature>
<keyword evidence="4" id="KW-1185">Reference proteome</keyword>
<accession>A0A9Q5D879</accession>
<protein>
    <submittedName>
        <fullName evidence="3">Acyltransferase</fullName>
    </submittedName>
</protein>
<dbReference type="Proteomes" id="UP000281028">
    <property type="component" value="Unassembled WGS sequence"/>
</dbReference>
<evidence type="ECO:0000259" key="2">
    <source>
        <dbReference type="Pfam" id="PF01757"/>
    </source>
</evidence>
<keyword evidence="1" id="KW-0472">Membrane</keyword>
<dbReference type="RefSeq" id="WP_158631322.1">
    <property type="nucleotide sequence ID" value="NZ_JAABOK010000009.1"/>
</dbReference>
<keyword evidence="3" id="KW-0808">Transferase</keyword>
<feature type="transmembrane region" description="Helical" evidence="1">
    <location>
        <begin position="196"/>
        <end position="214"/>
    </location>
</feature>
<feature type="transmembrane region" description="Helical" evidence="1">
    <location>
        <begin position="277"/>
        <end position="299"/>
    </location>
</feature>
<dbReference type="EMBL" id="RIAR02000001">
    <property type="protein sequence ID" value="NSL85350.1"/>
    <property type="molecule type" value="Genomic_DNA"/>
</dbReference>
<sequence>MDAIRTVGALIVVIFHWQMFYYPNDVFTEDGYNKAALPWYNYLSVIYDDASVVVDLFFLMSGFVLFWLYAESIAQRKVSFGKYMVTRMSRLYPVHSVTLVAVAVFQGLMLRDVGHYFVIQYNDLYHFMLNIFFMQTWGFEKGPSFNGPSWSVSVEVVTYLIFFLLCLMKWQRKMIVLAGLVMVGLLFQAMGLLFGKAIYCFFLGAIIYYIYLWLIKTDNMKKGLKVLAVITISMYIMIAVVFYYPPVKAAWVQLMQHFIPDRSAAFYTKSFNVAKNLLFRSTASPVTVLFLVVWEAAGLRMSKRWNIFGNASFGIYLMHFPLMILTILSLEWLGLKRDVMHHPAAMILFLLVLVSLSIVVYYRFELPVQNSIRKWYANRKLKTTIPEAPVILTENIP</sequence>
<reference evidence="3" key="1">
    <citation type="submission" date="2020-05" db="EMBL/GenBank/DDBJ databases">
        <title>Chitinophaga laudate sp. nov., isolated from a tropical peat swamp.</title>
        <authorList>
            <person name="Goh C.B.S."/>
            <person name="Lee M.S."/>
            <person name="Parimannan S."/>
            <person name="Pasbakhsh P."/>
            <person name="Yule C.M."/>
            <person name="Rajandas H."/>
            <person name="Loke S."/>
            <person name="Croft L."/>
            <person name="Tan J.B.L."/>
        </authorList>
    </citation>
    <scope>NUCLEOTIDE SEQUENCE</scope>
    <source>
        <strain evidence="3">Mgbs1</strain>
    </source>
</reference>
<gene>
    <name evidence="3" type="ORF">ECE50_000805</name>
</gene>
<feature type="transmembrane region" description="Helical" evidence="1">
    <location>
        <begin position="149"/>
        <end position="167"/>
    </location>
</feature>
<feature type="transmembrane region" description="Helical" evidence="1">
    <location>
        <begin position="344"/>
        <end position="364"/>
    </location>
</feature>
<dbReference type="InterPro" id="IPR050879">
    <property type="entry name" value="Acyltransferase_3"/>
</dbReference>
<dbReference type="PANTHER" id="PTHR23028">
    <property type="entry name" value="ACETYLTRANSFERASE"/>
    <property type="match status" value="1"/>
</dbReference>
<dbReference type="PANTHER" id="PTHR23028:SF131">
    <property type="entry name" value="BLR2367 PROTEIN"/>
    <property type="match status" value="1"/>
</dbReference>
<dbReference type="GO" id="GO:0016747">
    <property type="term" value="F:acyltransferase activity, transferring groups other than amino-acyl groups"/>
    <property type="evidence" value="ECO:0007669"/>
    <property type="project" value="InterPro"/>
</dbReference>
<dbReference type="AlphaFoldDB" id="A0A9Q5D879"/>
<evidence type="ECO:0000313" key="3">
    <source>
        <dbReference type="EMBL" id="NSL85350.1"/>
    </source>
</evidence>
<evidence type="ECO:0000256" key="1">
    <source>
        <dbReference type="SAM" id="Phobius"/>
    </source>
</evidence>
<dbReference type="OrthoDB" id="9767863at2"/>
<dbReference type="GO" id="GO:0000271">
    <property type="term" value="P:polysaccharide biosynthetic process"/>
    <property type="evidence" value="ECO:0007669"/>
    <property type="project" value="TreeGrafter"/>
</dbReference>
<feature type="transmembrane region" description="Helical" evidence="1">
    <location>
        <begin position="174"/>
        <end position="190"/>
    </location>
</feature>
<feature type="transmembrane region" description="Helical" evidence="1">
    <location>
        <begin position="7"/>
        <end position="23"/>
    </location>
</feature>
<dbReference type="Pfam" id="PF01757">
    <property type="entry name" value="Acyl_transf_3"/>
    <property type="match status" value="1"/>
</dbReference>
<feature type="transmembrane region" description="Helical" evidence="1">
    <location>
        <begin position="226"/>
        <end position="245"/>
    </location>
</feature>
<feature type="transmembrane region" description="Helical" evidence="1">
    <location>
        <begin position="311"/>
        <end position="332"/>
    </location>
</feature>
<name>A0A9Q5D879_9BACT</name>
<keyword evidence="3" id="KW-0012">Acyltransferase</keyword>
<dbReference type="InterPro" id="IPR002656">
    <property type="entry name" value="Acyl_transf_3_dom"/>
</dbReference>
<keyword evidence="1" id="KW-0812">Transmembrane</keyword>